<proteinExistence type="predicted"/>
<gene>
    <name evidence="2" type="ORF">HDG69_003521</name>
</gene>
<feature type="transmembrane region" description="Helical" evidence="1">
    <location>
        <begin position="240"/>
        <end position="259"/>
    </location>
</feature>
<name>A0ABX2A8F4_9MICO</name>
<feature type="transmembrane region" description="Helical" evidence="1">
    <location>
        <begin position="165"/>
        <end position="183"/>
    </location>
</feature>
<accession>A0ABX2A8F4</accession>
<keyword evidence="3" id="KW-1185">Reference proteome</keyword>
<comment type="caution">
    <text evidence="2">The sequence shown here is derived from an EMBL/GenBank/DDBJ whole genome shotgun (WGS) entry which is preliminary data.</text>
</comment>
<feature type="transmembrane region" description="Helical" evidence="1">
    <location>
        <begin position="83"/>
        <end position="109"/>
    </location>
</feature>
<dbReference type="EMBL" id="JABEZU010000005">
    <property type="protein sequence ID" value="NOV98919.1"/>
    <property type="molecule type" value="Genomic_DNA"/>
</dbReference>
<keyword evidence="1" id="KW-0812">Transmembrane</keyword>
<feature type="transmembrane region" description="Helical" evidence="1">
    <location>
        <begin position="190"/>
        <end position="214"/>
    </location>
</feature>
<evidence type="ECO:0008006" key="4">
    <source>
        <dbReference type="Google" id="ProtNLM"/>
    </source>
</evidence>
<feature type="transmembrane region" description="Helical" evidence="1">
    <location>
        <begin position="43"/>
        <end position="63"/>
    </location>
</feature>
<protein>
    <recommendedName>
        <fullName evidence="4">ABC-2 type transport system permease protein</fullName>
    </recommendedName>
</protein>
<dbReference type="RefSeq" id="WP_171785116.1">
    <property type="nucleotide sequence ID" value="NZ_BAAAML010000004.1"/>
</dbReference>
<keyword evidence="1" id="KW-0472">Membrane</keyword>
<keyword evidence="1" id="KW-1133">Transmembrane helix</keyword>
<evidence type="ECO:0000313" key="2">
    <source>
        <dbReference type="EMBL" id="NOV98919.1"/>
    </source>
</evidence>
<evidence type="ECO:0000313" key="3">
    <source>
        <dbReference type="Proteomes" id="UP000757540"/>
    </source>
</evidence>
<organism evidence="2 3">
    <name type="scientific">Isoptericola halotolerans</name>
    <dbReference type="NCBI Taxonomy" id="300560"/>
    <lineage>
        <taxon>Bacteria</taxon>
        <taxon>Bacillati</taxon>
        <taxon>Actinomycetota</taxon>
        <taxon>Actinomycetes</taxon>
        <taxon>Micrococcales</taxon>
        <taxon>Promicromonosporaceae</taxon>
        <taxon>Isoptericola</taxon>
    </lineage>
</organism>
<dbReference type="Proteomes" id="UP000757540">
    <property type="component" value="Unassembled WGS sequence"/>
</dbReference>
<evidence type="ECO:0000256" key="1">
    <source>
        <dbReference type="SAM" id="Phobius"/>
    </source>
</evidence>
<reference evidence="2 3" key="1">
    <citation type="submission" date="2020-05" db="EMBL/GenBank/DDBJ databases">
        <title>Genomic Encyclopedia of Type Strains, Phase III (KMG-III): the genomes of soil and plant-associated and newly described type strains.</title>
        <authorList>
            <person name="Whitman W."/>
        </authorList>
    </citation>
    <scope>NUCLEOTIDE SEQUENCE [LARGE SCALE GENOMIC DNA]</scope>
    <source>
        <strain evidence="2 3">KCTC 19046</strain>
    </source>
</reference>
<feature type="transmembrane region" description="Helical" evidence="1">
    <location>
        <begin position="121"/>
        <end position="145"/>
    </location>
</feature>
<sequence>MSTPALDTRAVAPRLATGRPPIPLARLVDVEVRKLVDTRASRWLLASVPLLTLVVVTGVTLWGRDAEVTFGMHTTTNMMPLELLLPLVAVLSVASEWSQRSALTTFALVPRRGRVVAAKAAALLVVTLAATLTVVVLSAIGTVAAAQVRGIEAVWDLPLDLGLRLAVANVLVVAFGFGVGVAIRSTAPAMVAYLGFMFVVPMISSVVAGLWTWWAENGAWWDLSWSASFVTAPEITGEQWAQVATSALLWIVVPTTLAVRRLLQVEIR</sequence>